<comment type="caution">
    <text evidence="2">The sequence shown here is derived from an EMBL/GenBank/DDBJ whole genome shotgun (WGS) entry which is preliminary data.</text>
</comment>
<proteinExistence type="predicted"/>
<evidence type="ECO:0000256" key="1">
    <source>
        <dbReference type="SAM" id="Phobius"/>
    </source>
</evidence>
<feature type="transmembrane region" description="Helical" evidence="1">
    <location>
        <begin position="14"/>
        <end position="37"/>
    </location>
</feature>
<name>A0A3A8E688_9GAMM</name>
<keyword evidence="3" id="KW-1185">Reference proteome</keyword>
<dbReference type="RefSeq" id="WP_120403872.1">
    <property type="nucleotide sequence ID" value="NZ_RAXV01000061.1"/>
</dbReference>
<keyword evidence="1" id="KW-1133">Transmembrane helix</keyword>
<gene>
    <name evidence="2" type="ORF">D7V32_16470</name>
</gene>
<protein>
    <submittedName>
        <fullName evidence="2">Uncharacterized protein</fullName>
    </submittedName>
</protein>
<dbReference type="AlphaFoldDB" id="A0A3A8E688"/>
<evidence type="ECO:0000313" key="2">
    <source>
        <dbReference type="EMBL" id="RKG29116.1"/>
    </source>
</evidence>
<keyword evidence="1" id="KW-0812">Transmembrane</keyword>
<reference evidence="2 3" key="1">
    <citation type="submission" date="2018-09" db="EMBL/GenBank/DDBJ databases">
        <title>The draft genome of Acinetobacter spp. strains.</title>
        <authorList>
            <person name="Qin J."/>
            <person name="Feng Y."/>
            <person name="Zong Z."/>
        </authorList>
    </citation>
    <scope>NUCLEOTIDE SEQUENCE [LARGE SCALE GENOMIC DNA]</scope>
    <source>
        <strain evidence="2 3">WCHAc060012</strain>
    </source>
</reference>
<accession>A0A3A8E688</accession>
<dbReference type="Proteomes" id="UP000282388">
    <property type="component" value="Unassembled WGS sequence"/>
</dbReference>
<sequence>MTPELQIINHLLEILIITGFVTGWFLSGAVFSTLEFIHKIWRLYRFKARKKKIAERVSTRDSGY</sequence>
<keyword evidence="1" id="KW-0472">Membrane</keyword>
<dbReference type="EMBL" id="RAXV01000061">
    <property type="protein sequence ID" value="RKG29116.1"/>
    <property type="molecule type" value="Genomic_DNA"/>
</dbReference>
<evidence type="ECO:0000313" key="3">
    <source>
        <dbReference type="Proteomes" id="UP000282388"/>
    </source>
</evidence>
<organism evidence="2 3">
    <name type="scientific">Acinetobacter tianfuensis</name>
    <dbReference type="NCBI Taxonomy" id="2419603"/>
    <lineage>
        <taxon>Bacteria</taxon>
        <taxon>Pseudomonadati</taxon>
        <taxon>Pseudomonadota</taxon>
        <taxon>Gammaproteobacteria</taxon>
        <taxon>Moraxellales</taxon>
        <taxon>Moraxellaceae</taxon>
        <taxon>Acinetobacter</taxon>
    </lineage>
</organism>